<dbReference type="PANTHER" id="PTHR15362">
    <property type="entry name" value="PHOSPHATIDYLINOSITOL SYNTHASE"/>
    <property type="match status" value="1"/>
</dbReference>
<dbReference type="GO" id="GO:0016020">
    <property type="term" value="C:membrane"/>
    <property type="evidence" value="ECO:0007669"/>
    <property type="project" value="UniProtKB-SubCell"/>
</dbReference>
<keyword evidence="5" id="KW-0443">Lipid metabolism</keyword>
<feature type="transmembrane region" description="Helical" evidence="9">
    <location>
        <begin position="21"/>
        <end position="47"/>
    </location>
</feature>
<dbReference type="PROSITE" id="PS00379">
    <property type="entry name" value="CDP_ALCOHOL_P_TRANSF"/>
    <property type="match status" value="1"/>
</dbReference>
<evidence type="ECO:0000256" key="4">
    <source>
        <dbReference type="ARBA" id="ARBA00022989"/>
    </source>
</evidence>
<reference evidence="10" key="1">
    <citation type="submission" date="2023-01" db="EMBL/GenBank/DDBJ databases">
        <title>Genome assembly of the deep-sea coral Lophelia pertusa.</title>
        <authorList>
            <person name="Herrera S."/>
            <person name="Cordes E."/>
        </authorList>
    </citation>
    <scope>NUCLEOTIDE SEQUENCE</scope>
    <source>
        <strain evidence="10">USNM1676648</strain>
        <tissue evidence="10">Polyp</tissue>
    </source>
</reference>
<evidence type="ECO:0000256" key="1">
    <source>
        <dbReference type="ARBA" id="ARBA00004141"/>
    </source>
</evidence>
<evidence type="ECO:0000256" key="6">
    <source>
        <dbReference type="ARBA" id="ARBA00023136"/>
    </source>
</evidence>
<comment type="caution">
    <text evidence="10">The sequence shown here is derived from an EMBL/GenBank/DDBJ whole genome shotgun (WGS) entry which is preliminary data.</text>
</comment>
<dbReference type="OrthoDB" id="10251079at2759"/>
<dbReference type="Pfam" id="PF01066">
    <property type="entry name" value="CDP-OH_P_transf"/>
    <property type="match status" value="1"/>
</dbReference>
<keyword evidence="6 9" id="KW-0472">Membrane</keyword>
<keyword evidence="4 9" id="KW-1133">Transmembrane helix</keyword>
<keyword evidence="2 8" id="KW-0808">Transferase</keyword>
<dbReference type="GO" id="GO:0008654">
    <property type="term" value="P:phospholipid biosynthetic process"/>
    <property type="evidence" value="ECO:0007669"/>
    <property type="project" value="InterPro"/>
</dbReference>
<organism evidence="10 11">
    <name type="scientific">Desmophyllum pertusum</name>
    <dbReference type="NCBI Taxonomy" id="174260"/>
    <lineage>
        <taxon>Eukaryota</taxon>
        <taxon>Metazoa</taxon>
        <taxon>Cnidaria</taxon>
        <taxon>Anthozoa</taxon>
        <taxon>Hexacorallia</taxon>
        <taxon>Scleractinia</taxon>
        <taxon>Caryophylliina</taxon>
        <taxon>Caryophylliidae</taxon>
        <taxon>Desmophyllum</taxon>
    </lineage>
</organism>
<gene>
    <name evidence="10" type="ORF">OS493_015896</name>
</gene>
<dbReference type="AlphaFoldDB" id="A0A9X0CF59"/>
<dbReference type="PANTHER" id="PTHR15362:SF13">
    <property type="entry name" value="SI:CH1073-145M9.1"/>
    <property type="match status" value="1"/>
</dbReference>
<dbReference type="InterPro" id="IPR043130">
    <property type="entry name" value="CDP-OH_PTrfase_TM_dom"/>
</dbReference>
<evidence type="ECO:0000256" key="2">
    <source>
        <dbReference type="ARBA" id="ARBA00022679"/>
    </source>
</evidence>
<dbReference type="InterPro" id="IPR048254">
    <property type="entry name" value="CDP_ALCOHOL_P_TRANSF_CS"/>
</dbReference>
<dbReference type="GO" id="GO:0016780">
    <property type="term" value="F:phosphotransferase activity, for other substituted phosphate groups"/>
    <property type="evidence" value="ECO:0007669"/>
    <property type="project" value="InterPro"/>
</dbReference>
<keyword evidence="7" id="KW-1208">Phospholipid metabolism</keyword>
<evidence type="ECO:0000256" key="5">
    <source>
        <dbReference type="ARBA" id="ARBA00023098"/>
    </source>
</evidence>
<feature type="transmembrane region" description="Helical" evidence="9">
    <location>
        <begin position="174"/>
        <end position="194"/>
    </location>
</feature>
<evidence type="ECO:0000256" key="8">
    <source>
        <dbReference type="RuleBase" id="RU003750"/>
    </source>
</evidence>
<evidence type="ECO:0000256" key="7">
    <source>
        <dbReference type="ARBA" id="ARBA00023264"/>
    </source>
</evidence>
<protein>
    <recommendedName>
        <fullName evidence="12">CDP-diacylglycerol--inositol 3-phosphatidyltransferase</fullName>
    </recommendedName>
</protein>
<evidence type="ECO:0000313" key="10">
    <source>
        <dbReference type="EMBL" id="KAJ7333804.1"/>
    </source>
</evidence>
<keyword evidence="3 9" id="KW-0812">Transmembrane</keyword>
<feature type="transmembrane region" description="Helical" evidence="9">
    <location>
        <begin position="93"/>
        <end position="113"/>
    </location>
</feature>
<comment type="subcellular location">
    <subcellularLocation>
        <location evidence="1">Membrane</location>
        <topology evidence="1">Multi-pass membrane protein</topology>
    </subcellularLocation>
</comment>
<evidence type="ECO:0000313" key="11">
    <source>
        <dbReference type="Proteomes" id="UP001163046"/>
    </source>
</evidence>
<name>A0A9X0CF59_9CNID</name>
<dbReference type="Gene3D" id="1.20.120.1760">
    <property type="match status" value="1"/>
</dbReference>
<feature type="transmembrane region" description="Helical" evidence="9">
    <location>
        <begin position="134"/>
        <end position="154"/>
    </location>
</feature>
<sequence>MKPWNKQATEKKNVLLFIPNLIGYVRLVLLLASWIFFTNPVLFLSFYTASVLLDGLDGIVARQLNQTSAFGAWLDVVTDNLGRGMLWTLLYKWGYFISALEWLVFVCTHTLGAQWRSAAKSTPPSWVQTVMANGFKTPAGAFAVCGLHGLPVWLYGLKAHLWAPFMSHHLQLGVTGVLISGRALCMGVEVWFIISHIKDLLAENQEQKTPLLSTEPLIENTD</sequence>
<proteinExistence type="inferred from homology"/>
<dbReference type="Proteomes" id="UP001163046">
    <property type="component" value="Unassembled WGS sequence"/>
</dbReference>
<evidence type="ECO:0000256" key="9">
    <source>
        <dbReference type="SAM" id="Phobius"/>
    </source>
</evidence>
<dbReference type="InterPro" id="IPR000462">
    <property type="entry name" value="CDP-OH_P_trans"/>
</dbReference>
<comment type="similarity">
    <text evidence="8">Belongs to the CDP-alcohol phosphatidyltransferase class-I family.</text>
</comment>
<dbReference type="EMBL" id="MU827785">
    <property type="protein sequence ID" value="KAJ7333804.1"/>
    <property type="molecule type" value="Genomic_DNA"/>
</dbReference>
<accession>A0A9X0CF59</accession>
<keyword evidence="11" id="KW-1185">Reference proteome</keyword>
<evidence type="ECO:0000256" key="3">
    <source>
        <dbReference type="ARBA" id="ARBA00022692"/>
    </source>
</evidence>
<evidence type="ECO:0008006" key="12">
    <source>
        <dbReference type="Google" id="ProtNLM"/>
    </source>
</evidence>